<reference evidence="4 5" key="1">
    <citation type="submission" date="2024-01" db="EMBL/GenBank/DDBJ databases">
        <title>Genome assemblies of Stephania.</title>
        <authorList>
            <person name="Yang L."/>
        </authorList>
    </citation>
    <scope>NUCLEOTIDE SEQUENCE [LARGE SCALE GENOMIC DNA]</scope>
    <source>
        <strain evidence="4">YNDBR</strain>
        <tissue evidence="4">Leaf</tissue>
    </source>
</reference>
<name>A0AAP0LFP9_9MAGN</name>
<dbReference type="InterPro" id="IPR038759">
    <property type="entry name" value="HSPRO1/HSPRO2"/>
</dbReference>
<dbReference type="PANTHER" id="PTHR34795">
    <property type="entry name" value="NEMATODE RESISTANCE PROTEIN-LIKE HSPRO1"/>
    <property type="match status" value="1"/>
</dbReference>
<sequence length="512" mass="57367">MVDLEWKAAKSVTADMSGTASPKLSTAAAATTAKSSPETQPSSNSSHDPVRVTDHDLSPASSSSCEAYDHYFRIPELAKLWSSRDFPNWHNEPIIKPALQALEITFRFVSLVLSDPRPYANQREWTRRLESLATSQVEIVALLCEDGEDDPATRGTAPVVDLSTETGVLGRDGSSAEVWKMDDGRGLAHRAVSRTSEGSLLPRLATWHKSEAVASRMMFAIERAMRRCPYTLGLGEPNLEGKPNLEYDLVCKPSDLHSLKRTSADLRRLCNNNYEDHALFTTHQILESWIFASRELLKRISNRIDRREFDKASSDCWLLDRTWKLLAEIFDLNLLMDPDDFLRLKNQVSIKAVTESESFCFRSLGLIELTKSSMDLKHRVPAILSVEVDPRGGPRIQEAAMKLYRGHRIEDKDKVHLLQAMQAIEASLKRFYFSYRQSVGIAMGSLEANGNRPVMISGDSSQSISRIFSEPTYFPSLDAAKTFLGDFWQCELRGGSNANGAEDCRGRMKVVN</sequence>
<feature type="domain" description="Hs1pro-1 C-terminal" evidence="2">
    <location>
        <begin position="225"/>
        <end position="489"/>
    </location>
</feature>
<dbReference type="GO" id="GO:0020037">
    <property type="term" value="F:heme binding"/>
    <property type="evidence" value="ECO:0007669"/>
    <property type="project" value="InterPro"/>
</dbReference>
<dbReference type="InterPro" id="IPR037217">
    <property type="entry name" value="Trp/Indoleamine_2_3_dOase-like"/>
</dbReference>
<dbReference type="SUPFAM" id="SSF140959">
    <property type="entry name" value="Indolic compounds 2,3-dioxygenase-like"/>
    <property type="match status" value="1"/>
</dbReference>
<dbReference type="GO" id="GO:0046872">
    <property type="term" value="F:metal ion binding"/>
    <property type="evidence" value="ECO:0007669"/>
    <property type="project" value="InterPro"/>
</dbReference>
<gene>
    <name evidence="4" type="ORF">Syun_000319</name>
</gene>
<dbReference type="PANTHER" id="PTHR34795:SF1">
    <property type="entry name" value="NEMATODE RESISTANCE PROTEIN-LIKE HSPRO1"/>
    <property type="match status" value="1"/>
</dbReference>
<dbReference type="Pfam" id="PF07014">
    <property type="entry name" value="Hs1pro-1_C"/>
    <property type="match status" value="1"/>
</dbReference>
<evidence type="ECO:0000313" key="5">
    <source>
        <dbReference type="Proteomes" id="UP001420932"/>
    </source>
</evidence>
<feature type="compositionally biased region" description="Low complexity" evidence="1">
    <location>
        <begin position="19"/>
        <end position="46"/>
    </location>
</feature>
<protein>
    <recommendedName>
        <fullName evidence="6">Nematode resistance protein-like HSPRO2</fullName>
    </recommendedName>
</protein>
<dbReference type="AlphaFoldDB" id="A0AAP0LFP9"/>
<organism evidence="4 5">
    <name type="scientific">Stephania yunnanensis</name>
    <dbReference type="NCBI Taxonomy" id="152371"/>
    <lineage>
        <taxon>Eukaryota</taxon>
        <taxon>Viridiplantae</taxon>
        <taxon>Streptophyta</taxon>
        <taxon>Embryophyta</taxon>
        <taxon>Tracheophyta</taxon>
        <taxon>Spermatophyta</taxon>
        <taxon>Magnoliopsida</taxon>
        <taxon>Ranunculales</taxon>
        <taxon>Menispermaceae</taxon>
        <taxon>Menispermoideae</taxon>
        <taxon>Cissampelideae</taxon>
        <taxon>Stephania</taxon>
    </lineage>
</organism>
<feature type="compositionally biased region" description="Basic and acidic residues" evidence="1">
    <location>
        <begin position="48"/>
        <end position="57"/>
    </location>
</feature>
<evidence type="ECO:0000313" key="4">
    <source>
        <dbReference type="EMBL" id="KAK9168179.1"/>
    </source>
</evidence>
<evidence type="ECO:0000256" key="1">
    <source>
        <dbReference type="SAM" id="MobiDB-lite"/>
    </source>
</evidence>
<dbReference type="GO" id="GO:0019441">
    <property type="term" value="P:L-tryptophan catabolic process to kynurenine"/>
    <property type="evidence" value="ECO:0007669"/>
    <property type="project" value="InterPro"/>
</dbReference>
<evidence type="ECO:0008006" key="6">
    <source>
        <dbReference type="Google" id="ProtNLM"/>
    </source>
</evidence>
<dbReference type="Proteomes" id="UP001420932">
    <property type="component" value="Unassembled WGS sequence"/>
</dbReference>
<comment type="caution">
    <text evidence="4">The sequence shown here is derived from an EMBL/GenBank/DDBJ whole genome shotgun (WGS) entry which is preliminary data.</text>
</comment>
<dbReference type="EMBL" id="JBBNAF010000001">
    <property type="protein sequence ID" value="KAK9168179.1"/>
    <property type="molecule type" value="Genomic_DNA"/>
</dbReference>
<dbReference type="GO" id="GO:0006952">
    <property type="term" value="P:defense response"/>
    <property type="evidence" value="ECO:0007669"/>
    <property type="project" value="InterPro"/>
</dbReference>
<evidence type="ECO:0000259" key="3">
    <source>
        <dbReference type="Pfam" id="PF07231"/>
    </source>
</evidence>
<feature type="region of interest" description="Disordered" evidence="1">
    <location>
        <begin position="1"/>
        <end position="61"/>
    </location>
</feature>
<evidence type="ECO:0000259" key="2">
    <source>
        <dbReference type="Pfam" id="PF07014"/>
    </source>
</evidence>
<dbReference type="Pfam" id="PF07231">
    <property type="entry name" value="Hs1pro-1_N"/>
    <property type="match status" value="1"/>
</dbReference>
<dbReference type="InterPro" id="IPR009869">
    <property type="entry name" value="HSPRO1_N"/>
</dbReference>
<proteinExistence type="predicted"/>
<feature type="domain" description="Nematode resistance protein-like HSPRO1 N-terminal" evidence="3">
    <location>
        <begin position="1"/>
        <end position="222"/>
    </location>
</feature>
<dbReference type="InterPro" id="IPR009743">
    <property type="entry name" value="Hs1pro-1_C"/>
</dbReference>
<dbReference type="Gene3D" id="1.20.58.480">
    <property type="match status" value="1"/>
</dbReference>
<keyword evidence="5" id="KW-1185">Reference proteome</keyword>
<accession>A0AAP0LFP9</accession>